<dbReference type="PROSITE" id="PS51257">
    <property type="entry name" value="PROKAR_LIPOPROTEIN"/>
    <property type="match status" value="1"/>
</dbReference>
<evidence type="ECO:0000313" key="1">
    <source>
        <dbReference type="EMBL" id="EEZ71416.1"/>
    </source>
</evidence>
<dbReference type="STRING" id="546262.NEICINOT_04490"/>
<dbReference type="AlphaFoldDB" id="D0W494"/>
<protein>
    <submittedName>
        <fullName evidence="1">Uncharacterized protein</fullName>
    </submittedName>
</protein>
<accession>D0W494</accession>
<sequence>MERRTLSVWNKRANPLGFALFACFGPLGKSAPVCRLNIPATFQTASLHNCHGLGQRQCINDVYRTGGDLKMGNERTIFELNKAKEK</sequence>
<name>D0W494_NEICI</name>
<reference evidence="1 2" key="1">
    <citation type="submission" date="2009-10" db="EMBL/GenBank/DDBJ databases">
        <authorList>
            <person name="Weinstock G."/>
            <person name="Sodergren E."/>
            <person name="Clifton S."/>
            <person name="Fulton L."/>
            <person name="Fulton B."/>
            <person name="Courtney L."/>
            <person name="Fronick C."/>
            <person name="Harrison M."/>
            <person name="Strong C."/>
            <person name="Farmer C."/>
            <person name="Delahaunty K."/>
            <person name="Markovic C."/>
            <person name="Hall O."/>
            <person name="Minx P."/>
            <person name="Tomlinson C."/>
            <person name="Mitreva M."/>
            <person name="Nelson J."/>
            <person name="Hou S."/>
            <person name="Wollam A."/>
            <person name="Pepin K.H."/>
            <person name="Johnson M."/>
            <person name="Bhonagiri V."/>
            <person name="Nash W.E."/>
            <person name="Warren W."/>
            <person name="Chinwalla A."/>
            <person name="Mardis E.R."/>
            <person name="Wilson R.K."/>
        </authorList>
    </citation>
    <scope>NUCLEOTIDE SEQUENCE [LARGE SCALE GENOMIC DNA]</scope>
    <source>
        <strain evidence="1 2">ATCC 14685</strain>
    </source>
</reference>
<dbReference type="EMBL" id="ACDY02000008">
    <property type="protein sequence ID" value="EEZ71416.1"/>
    <property type="molecule type" value="Genomic_DNA"/>
</dbReference>
<dbReference type="Proteomes" id="UP000003294">
    <property type="component" value="Unassembled WGS sequence"/>
</dbReference>
<evidence type="ECO:0000313" key="2">
    <source>
        <dbReference type="Proteomes" id="UP000003294"/>
    </source>
</evidence>
<comment type="caution">
    <text evidence="1">The sequence shown here is derived from an EMBL/GenBank/DDBJ whole genome shotgun (WGS) entry which is preliminary data.</text>
</comment>
<proteinExistence type="predicted"/>
<organism evidence="1 2">
    <name type="scientific">Neisseria cinerea ATCC 14685</name>
    <dbReference type="NCBI Taxonomy" id="546262"/>
    <lineage>
        <taxon>Bacteria</taxon>
        <taxon>Pseudomonadati</taxon>
        <taxon>Pseudomonadota</taxon>
        <taxon>Betaproteobacteria</taxon>
        <taxon>Neisseriales</taxon>
        <taxon>Neisseriaceae</taxon>
        <taxon>Neisseria</taxon>
    </lineage>
</organism>
<gene>
    <name evidence="1" type="ORF">NEICINOT_04490</name>
</gene>